<keyword evidence="3" id="KW-1185">Reference proteome</keyword>
<evidence type="ECO:0000313" key="3">
    <source>
        <dbReference type="Proteomes" id="UP001372338"/>
    </source>
</evidence>
<evidence type="ECO:0000256" key="1">
    <source>
        <dbReference type="SAM" id="MobiDB-lite"/>
    </source>
</evidence>
<gene>
    <name evidence="2" type="ORF">RIF29_39154</name>
</gene>
<protein>
    <submittedName>
        <fullName evidence="2">Uncharacterized protein</fullName>
    </submittedName>
</protein>
<evidence type="ECO:0000313" key="2">
    <source>
        <dbReference type="EMBL" id="KAK7244334.1"/>
    </source>
</evidence>
<organism evidence="2 3">
    <name type="scientific">Crotalaria pallida</name>
    <name type="common">Smooth rattlebox</name>
    <name type="synonym">Crotalaria striata</name>
    <dbReference type="NCBI Taxonomy" id="3830"/>
    <lineage>
        <taxon>Eukaryota</taxon>
        <taxon>Viridiplantae</taxon>
        <taxon>Streptophyta</taxon>
        <taxon>Embryophyta</taxon>
        <taxon>Tracheophyta</taxon>
        <taxon>Spermatophyta</taxon>
        <taxon>Magnoliopsida</taxon>
        <taxon>eudicotyledons</taxon>
        <taxon>Gunneridae</taxon>
        <taxon>Pentapetalae</taxon>
        <taxon>rosids</taxon>
        <taxon>fabids</taxon>
        <taxon>Fabales</taxon>
        <taxon>Fabaceae</taxon>
        <taxon>Papilionoideae</taxon>
        <taxon>50 kb inversion clade</taxon>
        <taxon>genistoids sensu lato</taxon>
        <taxon>core genistoids</taxon>
        <taxon>Crotalarieae</taxon>
        <taxon>Crotalaria</taxon>
    </lineage>
</organism>
<feature type="region of interest" description="Disordered" evidence="1">
    <location>
        <begin position="81"/>
        <end position="113"/>
    </location>
</feature>
<reference evidence="2 3" key="1">
    <citation type="submission" date="2024-01" db="EMBL/GenBank/DDBJ databases">
        <title>The genomes of 5 underutilized Papilionoideae crops provide insights into root nodulation and disease resistanc.</title>
        <authorList>
            <person name="Yuan L."/>
        </authorList>
    </citation>
    <scope>NUCLEOTIDE SEQUENCE [LARGE SCALE GENOMIC DNA]</scope>
    <source>
        <strain evidence="2">ZHUSHIDOU_FW_LH</strain>
        <tissue evidence="2">Leaf</tissue>
    </source>
</reference>
<dbReference type="EMBL" id="JAYWIO010000008">
    <property type="protein sequence ID" value="KAK7244334.1"/>
    <property type="molecule type" value="Genomic_DNA"/>
</dbReference>
<feature type="compositionally biased region" description="Basic and acidic residues" evidence="1">
    <location>
        <begin position="99"/>
        <end position="109"/>
    </location>
</feature>
<name>A0AAN9HPD4_CROPI</name>
<dbReference type="AlphaFoldDB" id="A0AAN9HPD4"/>
<proteinExistence type="predicted"/>
<sequence length="166" mass="18394">MLRKSVVFSQYREILILLEEPLKDFGYKTLLYLEREMNVKQLACVIKEFGMTTIDKPMVLLSSLKVSSAANLDLTVSLSLSNHGKKRGRPAKNTPASSKNEKEQNRNTSDDSISLDLAMVDDMELDSLSPKQVEKILVTLDEIRSHIAGKGLNDHGTGSTDTASQP</sequence>
<comment type="caution">
    <text evidence="2">The sequence shown here is derived from an EMBL/GenBank/DDBJ whole genome shotgun (WGS) entry which is preliminary data.</text>
</comment>
<dbReference type="Proteomes" id="UP001372338">
    <property type="component" value="Unassembled WGS sequence"/>
</dbReference>
<accession>A0AAN9HPD4</accession>